<name>A0AAD6Y320_9AGAR</name>
<accession>A0AAD6Y320</accession>
<evidence type="ECO:0000313" key="2">
    <source>
        <dbReference type="EMBL" id="KAJ7194155.1"/>
    </source>
</evidence>
<proteinExistence type="predicted"/>
<sequence>MSFLRAMFNTVSSLSRERYAAVPLKLVLFVLRTLRQGPASNTERPIAQLAGNWDFVRTNTVEVGRRQKGEAAFVQNVKLRTLSSDDDDVDPEEEDDNDWGSSASVQDDDDSESDDDDDSESDDDDDSESDDDDDSESVAGDEDDDLDEDSEDSELVANTASWATGKVYPAFFTSKQTSAAQKLRKSLKNKCSASTIEAKFQDLLLSIFTSIDETPVKRFHTPIEAFLFVSSVNQNGTIRTASQMSNVLNSLQYSILFSILRHAIESNNTGQ</sequence>
<feature type="compositionally biased region" description="Acidic residues" evidence="1">
    <location>
        <begin position="106"/>
        <end position="154"/>
    </location>
</feature>
<gene>
    <name evidence="2" type="ORF">GGX14DRAFT_576645</name>
</gene>
<feature type="compositionally biased region" description="Acidic residues" evidence="1">
    <location>
        <begin position="84"/>
        <end position="98"/>
    </location>
</feature>
<organism evidence="2 3">
    <name type="scientific">Mycena pura</name>
    <dbReference type="NCBI Taxonomy" id="153505"/>
    <lineage>
        <taxon>Eukaryota</taxon>
        <taxon>Fungi</taxon>
        <taxon>Dikarya</taxon>
        <taxon>Basidiomycota</taxon>
        <taxon>Agaricomycotina</taxon>
        <taxon>Agaricomycetes</taxon>
        <taxon>Agaricomycetidae</taxon>
        <taxon>Agaricales</taxon>
        <taxon>Marasmiineae</taxon>
        <taxon>Mycenaceae</taxon>
        <taxon>Mycena</taxon>
    </lineage>
</organism>
<dbReference type="EMBL" id="JARJCW010000101">
    <property type="protein sequence ID" value="KAJ7194155.1"/>
    <property type="molecule type" value="Genomic_DNA"/>
</dbReference>
<feature type="region of interest" description="Disordered" evidence="1">
    <location>
        <begin position="82"/>
        <end position="154"/>
    </location>
</feature>
<dbReference type="AlphaFoldDB" id="A0AAD6Y320"/>
<comment type="caution">
    <text evidence="2">The sequence shown here is derived from an EMBL/GenBank/DDBJ whole genome shotgun (WGS) entry which is preliminary data.</text>
</comment>
<evidence type="ECO:0000313" key="3">
    <source>
        <dbReference type="Proteomes" id="UP001219525"/>
    </source>
</evidence>
<evidence type="ECO:0000256" key="1">
    <source>
        <dbReference type="SAM" id="MobiDB-lite"/>
    </source>
</evidence>
<dbReference type="Proteomes" id="UP001219525">
    <property type="component" value="Unassembled WGS sequence"/>
</dbReference>
<protein>
    <submittedName>
        <fullName evidence="2">Uncharacterized protein</fullName>
    </submittedName>
</protein>
<reference evidence="2" key="1">
    <citation type="submission" date="2023-03" db="EMBL/GenBank/DDBJ databases">
        <title>Massive genome expansion in bonnet fungi (Mycena s.s.) driven by repeated elements and novel gene families across ecological guilds.</title>
        <authorList>
            <consortium name="Lawrence Berkeley National Laboratory"/>
            <person name="Harder C.B."/>
            <person name="Miyauchi S."/>
            <person name="Viragh M."/>
            <person name="Kuo A."/>
            <person name="Thoen E."/>
            <person name="Andreopoulos B."/>
            <person name="Lu D."/>
            <person name="Skrede I."/>
            <person name="Drula E."/>
            <person name="Henrissat B."/>
            <person name="Morin E."/>
            <person name="Kohler A."/>
            <person name="Barry K."/>
            <person name="LaButti K."/>
            <person name="Morin E."/>
            <person name="Salamov A."/>
            <person name="Lipzen A."/>
            <person name="Mereny Z."/>
            <person name="Hegedus B."/>
            <person name="Baldrian P."/>
            <person name="Stursova M."/>
            <person name="Weitz H."/>
            <person name="Taylor A."/>
            <person name="Grigoriev I.V."/>
            <person name="Nagy L.G."/>
            <person name="Martin F."/>
            <person name="Kauserud H."/>
        </authorList>
    </citation>
    <scope>NUCLEOTIDE SEQUENCE</scope>
    <source>
        <strain evidence="2">9144</strain>
    </source>
</reference>
<keyword evidence="3" id="KW-1185">Reference proteome</keyword>